<dbReference type="EMBL" id="LCFQ01000013">
    <property type="protein sequence ID" value="KKS97426.1"/>
    <property type="molecule type" value="Genomic_DNA"/>
</dbReference>
<dbReference type="Proteomes" id="UP000034090">
    <property type="component" value="Unassembled WGS sequence"/>
</dbReference>
<dbReference type="PANTHER" id="PTHR43381">
    <property type="entry name" value="TRANSLATION INITIATION FACTOR IF-2-RELATED"/>
    <property type="match status" value="1"/>
</dbReference>
<dbReference type="Gene3D" id="3.40.50.300">
    <property type="entry name" value="P-loop containing nucleotide triphosphate hydrolases"/>
    <property type="match status" value="1"/>
</dbReference>
<protein>
    <submittedName>
        <fullName evidence="7">Translation initiation factor IF-2</fullName>
    </submittedName>
</protein>
<dbReference type="SUPFAM" id="SSF52540">
    <property type="entry name" value="P-loop containing nucleoside triphosphate hydrolases"/>
    <property type="match status" value="1"/>
</dbReference>
<dbReference type="InterPro" id="IPR005225">
    <property type="entry name" value="Small_GTP-bd"/>
</dbReference>
<evidence type="ECO:0000256" key="4">
    <source>
        <dbReference type="ARBA" id="ARBA00022917"/>
    </source>
</evidence>
<dbReference type="InterPro" id="IPR015760">
    <property type="entry name" value="TIF_IF2"/>
</dbReference>
<comment type="similarity">
    <text evidence="1">Belongs to the TRAFAC class translation factor GTPase superfamily. Classic translation factor GTPase family. IF-2 subfamily.</text>
</comment>
<dbReference type="InterPro" id="IPR009000">
    <property type="entry name" value="Transl_B-barrel_sf"/>
</dbReference>
<dbReference type="Pfam" id="PF11987">
    <property type="entry name" value="IF-2"/>
    <property type="match status" value="1"/>
</dbReference>
<dbReference type="PATRIC" id="fig|1618578.3.peg.904"/>
<feature type="domain" description="Tr-type G" evidence="6">
    <location>
        <begin position="16"/>
        <end position="183"/>
    </location>
</feature>
<gene>
    <name evidence="7" type="ORF">UV74_C0013G0548</name>
</gene>
<reference evidence="7 8" key="1">
    <citation type="journal article" date="2015" name="Nature">
        <title>rRNA introns, odd ribosomes, and small enigmatic genomes across a large radiation of phyla.</title>
        <authorList>
            <person name="Brown C.T."/>
            <person name="Hug L.A."/>
            <person name="Thomas B.C."/>
            <person name="Sharon I."/>
            <person name="Castelle C.J."/>
            <person name="Singh A."/>
            <person name="Wilkins M.J."/>
            <person name="Williams K.H."/>
            <person name="Banfield J.F."/>
        </authorList>
    </citation>
    <scope>NUCLEOTIDE SEQUENCE [LARGE SCALE GENOMIC DNA]</scope>
</reference>
<evidence type="ECO:0000313" key="8">
    <source>
        <dbReference type="Proteomes" id="UP000034090"/>
    </source>
</evidence>
<dbReference type="SUPFAM" id="SSF52156">
    <property type="entry name" value="Initiation factor IF2/eIF5b, domain 3"/>
    <property type="match status" value="1"/>
</dbReference>
<dbReference type="InterPro" id="IPR053905">
    <property type="entry name" value="EF-G-like_DII"/>
</dbReference>
<keyword evidence="4" id="KW-0648">Protein biosynthesis</keyword>
<evidence type="ECO:0000256" key="1">
    <source>
        <dbReference type="ARBA" id="ARBA00007733"/>
    </source>
</evidence>
<dbReference type="GO" id="GO:0003924">
    <property type="term" value="F:GTPase activity"/>
    <property type="evidence" value="ECO:0007669"/>
    <property type="project" value="InterPro"/>
</dbReference>
<evidence type="ECO:0000259" key="6">
    <source>
        <dbReference type="PROSITE" id="PS51722"/>
    </source>
</evidence>
<keyword evidence="3" id="KW-0547">Nucleotide-binding</keyword>
<dbReference type="Pfam" id="PF00009">
    <property type="entry name" value="GTP_EFTU"/>
    <property type="match status" value="1"/>
</dbReference>
<evidence type="ECO:0000313" key="7">
    <source>
        <dbReference type="EMBL" id="KKS97426.1"/>
    </source>
</evidence>
<evidence type="ECO:0000256" key="2">
    <source>
        <dbReference type="ARBA" id="ARBA00022540"/>
    </source>
</evidence>
<comment type="caution">
    <text evidence="7">The sequence shown here is derived from an EMBL/GenBank/DDBJ whole genome shotgun (WGS) entry which is preliminary data.</text>
</comment>
<evidence type="ECO:0000256" key="5">
    <source>
        <dbReference type="ARBA" id="ARBA00023134"/>
    </source>
</evidence>
<organism evidence="7 8">
    <name type="scientific">Candidatus Woesebacteria bacterium GW2011_GWB1_43_14</name>
    <dbReference type="NCBI Taxonomy" id="1618578"/>
    <lineage>
        <taxon>Bacteria</taxon>
        <taxon>Candidatus Woeseibacteriota</taxon>
    </lineage>
</organism>
<dbReference type="PANTHER" id="PTHR43381:SF4">
    <property type="entry name" value="EUKARYOTIC TRANSLATION INITIATION FACTOR 5B"/>
    <property type="match status" value="1"/>
</dbReference>
<keyword evidence="5" id="KW-0342">GTP-binding</keyword>
<accession>A0A0G1FQW0</accession>
<dbReference type="NCBIfam" id="TIGR00231">
    <property type="entry name" value="small_GTP"/>
    <property type="match status" value="1"/>
</dbReference>
<evidence type="ECO:0000256" key="3">
    <source>
        <dbReference type="ARBA" id="ARBA00022741"/>
    </source>
</evidence>
<dbReference type="Gene3D" id="3.40.50.10050">
    <property type="entry name" value="Translation initiation factor IF- 2, domain 3"/>
    <property type="match status" value="1"/>
</dbReference>
<dbReference type="InterPro" id="IPR027417">
    <property type="entry name" value="P-loop_NTPase"/>
</dbReference>
<dbReference type="Pfam" id="PF22042">
    <property type="entry name" value="EF-G_D2"/>
    <property type="match status" value="1"/>
</dbReference>
<dbReference type="GO" id="GO:0005737">
    <property type="term" value="C:cytoplasm"/>
    <property type="evidence" value="ECO:0007669"/>
    <property type="project" value="TreeGrafter"/>
</dbReference>
<dbReference type="GO" id="GO:0003743">
    <property type="term" value="F:translation initiation factor activity"/>
    <property type="evidence" value="ECO:0007669"/>
    <property type="project" value="UniProtKB-KW"/>
</dbReference>
<dbReference type="InterPro" id="IPR000795">
    <property type="entry name" value="T_Tr_GTP-bd_dom"/>
</dbReference>
<dbReference type="SUPFAM" id="SSF50447">
    <property type="entry name" value="Translation proteins"/>
    <property type="match status" value="2"/>
</dbReference>
<dbReference type="CDD" id="cd01887">
    <property type="entry name" value="IF2_eIF5B"/>
    <property type="match status" value="1"/>
</dbReference>
<proteinExistence type="inferred from homology"/>
<dbReference type="FunFam" id="3.40.50.300:FF:000019">
    <property type="entry name" value="Translation initiation factor IF-2"/>
    <property type="match status" value="1"/>
</dbReference>
<dbReference type="PROSITE" id="PS51722">
    <property type="entry name" value="G_TR_2"/>
    <property type="match status" value="1"/>
</dbReference>
<dbReference type="AlphaFoldDB" id="A0A0G1FQW0"/>
<dbReference type="InterPro" id="IPR036925">
    <property type="entry name" value="TIF_IF2_dom3_sf"/>
</dbReference>
<dbReference type="GO" id="GO:0005525">
    <property type="term" value="F:GTP binding"/>
    <property type="evidence" value="ECO:0007669"/>
    <property type="project" value="UniProtKB-KW"/>
</dbReference>
<dbReference type="Gene3D" id="2.40.30.10">
    <property type="entry name" value="Translation factors"/>
    <property type="match status" value="2"/>
</dbReference>
<dbReference type="STRING" id="1618578.UV74_C0013G0548"/>
<keyword evidence="2 7" id="KW-0396">Initiation factor</keyword>
<sequence>MLKLNLKKKNQKPFSPRPPIVTILGHVDHGKTTLLDAIRHSNIAGREAGGITQSIGASKVKTKEGEITFIDTPGHAMFSKMRSRGTQMADIVVLVVAADDGVKPQTKEALQYIKETHTPLIVAITKTDLPSANIESAISELEKEGVLFEGRGGDTPLVTLSVKKNEGVENLIEMIHLVSQVNEISSDPDGDLEAVVIETNTDKRGSTVSLVVKEGSISTGDIIDDIKKDKVRGIFDYLGKPIKKAFPGDPVQIIGLNGVPAVGSSITSKGVNLSIDKTKIGKVSSDQLGIVLKAHTAGSLEAIRDNMPDQVVVLKSSVGDVISGDVFFAKSAQAVIVAFESGVSSDVRKLSETEGVKILSSRIVYELIEKLEELIEKGEVQILGKAEVLAVFPFNNSRVAGCKVIEGEIRSKHTLVLTRGKGELGTARIVSMKRGKENIEVAKVGEECGLILNPQLDFEVHDVLVSRQS</sequence>
<dbReference type="InterPro" id="IPR023115">
    <property type="entry name" value="TIF_IF2_dom3"/>
</dbReference>
<name>A0A0G1FQW0_9BACT</name>